<feature type="domain" description="AAA" evidence="1">
    <location>
        <begin position="6"/>
        <end position="199"/>
    </location>
</feature>
<dbReference type="InterPro" id="IPR025669">
    <property type="entry name" value="AAA_dom"/>
</dbReference>
<name>A0A833H0L7_9LEPT</name>
<evidence type="ECO:0000313" key="3">
    <source>
        <dbReference type="Proteomes" id="UP000460298"/>
    </source>
</evidence>
<dbReference type="PANTHER" id="PTHR13696:SF99">
    <property type="entry name" value="COBYRINIC ACID AC-DIAMIDE SYNTHASE"/>
    <property type="match status" value="1"/>
</dbReference>
<comment type="caution">
    <text evidence="2">The sequence shown here is derived from an EMBL/GenBank/DDBJ whole genome shotgun (WGS) entry which is preliminary data.</text>
</comment>
<dbReference type="InterPro" id="IPR027417">
    <property type="entry name" value="P-loop_NTPase"/>
</dbReference>
<dbReference type="EMBL" id="WBUI01000012">
    <property type="protein sequence ID" value="KAB2931759.1"/>
    <property type="molecule type" value="Genomic_DNA"/>
</dbReference>
<dbReference type="Proteomes" id="UP000460298">
    <property type="component" value="Unassembled WGS sequence"/>
</dbReference>
<protein>
    <submittedName>
        <fullName evidence="2">ParA family protein</fullName>
    </submittedName>
</protein>
<dbReference type="Pfam" id="PF13614">
    <property type="entry name" value="AAA_31"/>
    <property type="match status" value="1"/>
</dbReference>
<dbReference type="InterPro" id="IPR050678">
    <property type="entry name" value="DNA_Partitioning_ATPase"/>
</dbReference>
<proteinExistence type="predicted"/>
<dbReference type="SUPFAM" id="SSF52540">
    <property type="entry name" value="P-loop containing nucleoside triphosphate hydrolases"/>
    <property type="match status" value="1"/>
</dbReference>
<organism evidence="2 3">
    <name type="scientific">Leptonema illini</name>
    <dbReference type="NCBI Taxonomy" id="183"/>
    <lineage>
        <taxon>Bacteria</taxon>
        <taxon>Pseudomonadati</taxon>
        <taxon>Spirochaetota</taxon>
        <taxon>Spirochaetia</taxon>
        <taxon>Leptospirales</taxon>
        <taxon>Leptospiraceae</taxon>
        <taxon>Leptonema</taxon>
    </lineage>
</organism>
<dbReference type="AlphaFoldDB" id="A0A833H0L7"/>
<dbReference type="CDD" id="cd02042">
    <property type="entry name" value="ParAB_family"/>
    <property type="match status" value="1"/>
</dbReference>
<evidence type="ECO:0000259" key="1">
    <source>
        <dbReference type="Pfam" id="PF13614"/>
    </source>
</evidence>
<evidence type="ECO:0000313" key="2">
    <source>
        <dbReference type="EMBL" id="KAB2931759.1"/>
    </source>
</evidence>
<reference evidence="2 3" key="1">
    <citation type="submission" date="2019-10" db="EMBL/GenBank/DDBJ databases">
        <title>Extracellular Electron Transfer in a Candidatus Methanoperedens spp. Enrichment Culture.</title>
        <authorList>
            <person name="Berger S."/>
            <person name="Rangel Shaw D."/>
            <person name="Berben T."/>
            <person name="In 'T Zandt M."/>
            <person name="Frank J."/>
            <person name="Reimann J."/>
            <person name="Jetten M.S.M."/>
            <person name="Welte C.U."/>
        </authorList>
    </citation>
    <scope>NUCLEOTIDE SEQUENCE [LARGE SCALE GENOMIC DNA]</scope>
    <source>
        <strain evidence="2">SB12</strain>
    </source>
</reference>
<accession>A0A833H0L7</accession>
<sequence length="297" mass="34256">MADSCKVISIINYKGGVGKTTIALQLAAGLASLHQKRVLMLDLDPQCSLSVSVLPEETWIDHIENRGSIRSILWSYYEGNVRLEKDWIAEKALHAGEGQLDLVPCHLDLPDYEMRLVSERPPQAADTAEFEKSRHRLLRDAIEPYRKDYDFIICDCPPNIYFVSRSAMLASDYYLVPTIPDFISCYGIPFIENHIQTLLHDLLPEKERARNLGIIRNRVRRSGSKLVNEHDRQSRQIREMYPDLLFDACIQDRIGVSELMGQRKNIFADTTHRLQPIREELQDFVSEAIMRMNRLES</sequence>
<dbReference type="PANTHER" id="PTHR13696">
    <property type="entry name" value="P-LOOP CONTAINING NUCLEOSIDE TRIPHOSPHATE HYDROLASE"/>
    <property type="match status" value="1"/>
</dbReference>
<gene>
    <name evidence="2" type="ORF">F9K24_12565</name>
</gene>
<dbReference type="Gene3D" id="3.40.50.300">
    <property type="entry name" value="P-loop containing nucleotide triphosphate hydrolases"/>
    <property type="match status" value="1"/>
</dbReference>